<name>A0A1G1YK88_9BACT</name>
<keyword evidence="1" id="KW-0489">Methyltransferase</keyword>
<dbReference type="GO" id="GO:0008168">
    <property type="term" value="F:methyltransferase activity"/>
    <property type="evidence" value="ECO:0007669"/>
    <property type="project" value="UniProtKB-KW"/>
</dbReference>
<evidence type="ECO:0000313" key="4">
    <source>
        <dbReference type="EMBL" id="OGY52080.1"/>
    </source>
</evidence>
<comment type="caution">
    <text evidence="4">The sequence shown here is derived from an EMBL/GenBank/DDBJ whole genome shotgun (WGS) entry which is preliminary data.</text>
</comment>
<dbReference type="GO" id="GO:0046417">
    <property type="term" value="P:chorismate metabolic process"/>
    <property type="evidence" value="ECO:0007669"/>
    <property type="project" value="InterPro"/>
</dbReference>
<dbReference type="SMART" id="SM00830">
    <property type="entry name" value="CM_2"/>
    <property type="match status" value="1"/>
</dbReference>
<organism evidence="4 5">
    <name type="scientific">Candidatus Buchananbacteria bacterium RIFCSPHIGHO2_02_FULL_56_16</name>
    <dbReference type="NCBI Taxonomy" id="1797542"/>
    <lineage>
        <taxon>Bacteria</taxon>
        <taxon>Candidatus Buchananiibacteriota</taxon>
    </lineage>
</organism>
<dbReference type="InterPro" id="IPR029063">
    <property type="entry name" value="SAM-dependent_MTases_sf"/>
</dbReference>
<dbReference type="GO" id="GO:0032259">
    <property type="term" value="P:methylation"/>
    <property type="evidence" value="ECO:0007669"/>
    <property type="project" value="UniProtKB-KW"/>
</dbReference>
<protein>
    <recommendedName>
        <fullName evidence="3">Chorismate mutase domain-containing protein</fullName>
    </recommendedName>
</protein>
<keyword evidence="2" id="KW-0808">Transferase</keyword>
<dbReference type="PANTHER" id="PTHR44942:SF4">
    <property type="entry name" value="METHYLTRANSFERASE TYPE 11 DOMAIN-CONTAINING PROTEIN"/>
    <property type="match status" value="1"/>
</dbReference>
<dbReference type="InterPro" id="IPR036979">
    <property type="entry name" value="CM_dom_sf"/>
</dbReference>
<dbReference type="Gene3D" id="1.20.59.10">
    <property type="entry name" value="Chorismate mutase"/>
    <property type="match status" value="1"/>
</dbReference>
<reference evidence="4 5" key="1">
    <citation type="journal article" date="2016" name="Nat. Commun.">
        <title>Thousands of microbial genomes shed light on interconnected biogeochemical processes in an aquifer system.</title>
        <authorList>
            <person name="Anantharaman K."/>
            <person name="Brown C.T."/>
            <person name="Hug L.A."/>
            <person name="Sharon I."/>
            <person name="Castelle C.J."/>
            <person name="Probst A.J."/>
            <person name="Thomas B.C."/>
            <person name="Singh A."/>
            <person name="Wilkins M.J."/>
            <person name="Karaoz U."/>
            <person name="Brodie E.L."/>
            <person name="Williams K.H."/>
            <person name="Hubbard S.S."/>
            <person name="Banfield J.F."/>
        </authorList>
    </citation>
    <scope>NUCLEOTIDE SEQUENCE [LARGE SCALE GENOMIC DNA]</scope>
</reference>
<feature type="domain" description="Chorismate mutase" evidence="3">
    <location>
        <begin position="12"/>
        <end position="97"/>
    </location>
</feature>
<dbReference type="Proteomes" id="UP000177310">
    <property type="component" value="Unassembled WGS sequence"/>
</dbReference>
<evidence type="ECO:0000259" key="3">
    <source>
        <dbReference type="SMART" id="SM00830"/>
    </source>
</evidence>
<dbReference type="SUPFAM" id="SSF48600">
    <property type="entry name" value="Chorismate mutase II"/>
    <property type="match status" value="1"/>
</dbReference>
<dbReference type="EMBL" id="MHIL01000010">
    <property type="protein sequence ID" value="OGY52080.1"/>
    <property type="molecule type" value="Genomic_DNA"/>
</dbReference>
<dbReference type="AlphaFoldDB" id="A0A1G1YK88"/>
<dbReference type="InterPro" id="IPR041698">
    <property type="entry name" value="Methyltransf_25"/>
</dbReference>
<dbReference type="GO" id="GO:0004106">
    <property type="term" value="F:chorismate mutase activity"/>
    <property type="evidence" value="ECO:0007669"/>
    <property type="project" value="InterPro"/>
</dbReference>
<dbReference type="Pfam" id="PF13649">
    <property type="entry name" value="Methyltransf_25"/>
    <property type="match status" value="1"/>
</dbReference>
<evidence type="ECO:0000256" key="2">
    <source>
        <dbReference type="ARBA" id="ARBA00022679"/>
    </source>
</evidence>
<dbReference type="InterPro" id="IPR051052">
    <property type="entry name" value="Diverse_substrate_MTase"/>
</dbReference>
<sequence length="414" mass="46334">MLGLLNLQKIGRRLARVDHHLLQTLAVRIGAGSLSDAVAECKRQLQGAFPELTRKGVEDQRLAQATTWAERLGIDPDFAAAVLFGAISESCRMQMNFLHQHFKDQETDVEKDPEAAWRFHREELLRLTKTVAPHYDEGYAKEFFGTKVYLRFEKGELGRLIADLEDHQLALDLGCATGIKSIMLSEHFRQVVGYDVSPDMIERAKARLKTESSSMEHIAFAVADLEEGIPQEDASVSLVLMNLGTGSDIRNIDNLLAETHRVLRPGGAFLFSFYNAGSLLAKIGFLPWPTSLAAMIDQDKRCLEVHFEKEVFLIYARPHTIDEIKQLFSASGLMIQEILTHPTISAVLPEDILTTETFKSYADLIETRRYRQAIMEAEDNESARDALGGVDEALARSPLHLGAYILVVGAKEKR</sequence>
<dbReference type="PANTHER" id="PTHR44942">
    <property type="entry name" value="METHYLTRANSF_11 DOMAIN-CONTAINING PROTEIN"/>
    <property type="match status" value="1"/>
</dbReference>
<accession>A0A1G1YK88</accession>
<dbReference type="CDD" id="cd02440">
    <property type="entry name" value="AdoMet_MTases"/>
    <property type="match status" value="1"/>
</dbReference>
<evidence type="ECO:0000256" key="1">
    <source>
        <dbReference type="ARBA" id="ARBA00022603"/>
    </source>
</evidence>
<dbReference type="Gene3D" id="3.40.50.150">
    <property type="entry name" value="Vaccinia Virus protein VP39"/>
    <property type="match status" value="1"/>
</dbReference>
<dbReference type="InterPro" id="IPR002701">
    <property type="entry name" value="CM_II_prokaryot"/>
</dbReference>
<proteinExistence type="predicted"/>
<dbReference type="InterPro" id="IPR036263">
    <property type="entry name" value="Chorismate_II_sf"/>
</dbReference>
<dbReference type="SUPFAM" id="SSF53335">
    <property type="entry name" value="S-adenosyl-L-methionine-dependent methyltransferases"/>
    <property type="match status" value="1"/>
</dbReference>
<dbReference type="STRING" id="1797542.A3J59_04160"/>
<gene>
    <name evidence="4" type="ORF">A3J59_04160</name>
</gene>
<evidence type="ECO:0000313" key="5">
    <source>
        <dbReference type="Proteomes" id="UP000177310"/>
    </source>
</evidence>